<evidence type="ECO:0000313" key="2">
    <source>
        <dbReference type="Proteomes" id="UP000004835"/>
    </source>
</evidence>
<sequence>MMSGDKINAKSSEATNMQTAKSFNKMVYRQFIVNVYKNMACGD</sequence>
<gene>
    <name evidence="1" type="ORF">HMPREF9087_2614</name>
</gene>
<accession>F0EM95</accession>
<dbReference type="HOGENOM" id="CLU_3251097_0_0_9"/>
<dbReference type="EMBL" id="AEWT01000026">
    <property type="protein sequence ID" value="EGC68625.1"/>
    <property type="molecule type" value="Genomic_DNA"/>
</dbReference>
<comment type="caution">
    <text evidence="1">The sequence shown here is derived from an EMBL/GenBank/DDBJ whole genome shotgun (WGS) entry which is preliminary data.</text>
</comment>
<dbReference type="Proteomes" id="UP000004835">
    <property type="component" value="Unassembled WGS sequence"/>
</dbReference>
<reference evidence="1 2" key="1">
    <citation type="submission" date="2011-01" db="EMBL/GenBank/DDBJ databases">
        <authorList>
            <person name="Muzny D."/>
            <person name="Qin X."/>
            <person name="Deng J."/>
            <person name="Jiang H."/>
            <person name="Liu Y."/>
            <person name="Qu J."/>
            <person name="Song X.-Z."/>
            <person name="Zhang L."/>
            <person name="Thornton R."/>
            <person name="Coyle M."/>
            <person name="Francisco L."/>
            <person name="Jackson L."/>
            <person name="Javaid M."/>
            <person name="Korchina V."/>
            <person name="Kovar C."/>
            <person name="Mata R."/>
            <person name="Mathew T."/>
            <person name="Ngo R."/>
            <person name="Nguyen L."/>
            <person name="Nguyen N."/>
            <person name="Okwuonu G."/>
            <person name="Ongeri F."/>
            <person name="Pham C."/>
            <person name="Simmons D."/>
            <person name="Wilczek-Boney K."/>
            <person name="Hale W."/>
            <person name="Jakkamsetti A."/>
            <person name="Pham P."/>
            <person name="Ruth R."/>
            <person name="San Lucas F."/>
            <person name="Warren J."/>
            <person name="Zhang J."/>
            <person name="Zhao Z."/>
            <person name="Zhou C."/>
            <person name="Zhu D."/>
            <person name="Lee S."/>
            <person name="Bess C."/>
            <person name="Blankenburg K."/>
            <person name="Forbes L."/>
            <person name="Fu Q."/>
            <person name="Gubbala S."/>
            <person name="Hirani K."/>
            <person name="Jayaseelan J.C."/>
            <person name="Lara F."/>
            <person name="Munidasa M."/>
            <person name="Palculict T."/>
            <person name="Patil S."/>
            <person name="Pu L.-L."/>
            <person name="Saada N."/>
            <person name="Tang L."/>
            <person name="Weissenberger G."/>
            <person name="Zhu Y."/>
            <person name="Hemphill L."/>
            <person name="Shang Y."/>
            <person name="Youmans B."/>
            <person name="Ayvaz T."/>
            <person name="Ross M."/>
            <person name="Santibanez J."/>
            <person name="Aqrawi P."/>
            <person name="Gross S."/>
            <person name="Joshi V."/>
            <person name="Fowler G."/>
            <person name="Nazareth L."/>
            <person name="Reid J."/>
            <person name="Worley K."/>
            <person name="Petrosino J."/>
            <person name="Highlander S."/>
            <person name="Gibbs R."/>
        </authorList>
    </citation>
    <scope>NUCLEOTIDE SEQUENCE [LARGE SCALE GENOMIC DNA]</scope>
    <source>
        <strain evidence="1 2">ATCC 12755</strain>
    </source>
</reference>
<evidence type="ECO:0000313" key="1">
    <source>
        <dbReference type="EMBL" id="EGC68625.1"/>
    </source>
</evidence>
<dbReference type="AlphaFoldDB" id="F0EM95"/>
<name>F0EM95_ENTCA</name>
<organism evidence="1 2">
    <name type="scientific">Enterococcus casseliflavus ATCC 12755</name>
    <dbReference type="NCBI Taxonomy" id="888066"/>
    <lineage>
        <taxon>Bacteria</taxon>
        <taxon>Bacillati</taxon>
        <taxon>Bacillota</taxon>
        <taxon>Bacilli</taxon>
        <taxon>Lactobacillales</taxon>
        <taxon>Enterococcaceae</taxon>
        <taxon>Enterococcus</taxon>
    </lineage>
</organism>
<proteinExistence type="predicted"/>
<protein>
    <submittedName>
        <fullName evidence="1">Uncharacterized protein</fullName>
    </submittedName>
</protein>